<reference evidence="1" key="1">
    <citation type="journal article" date="2014" name="Front. Microbiol.">
        <title>High frequency of phylogenetically diverse reductive dehalogenase-homologous genes in deep subseafloor sedimentary metagenomes.</title>
        <authorList>
            <person name="Kawai M."/>
            <person name="Futagami T."/>
            <person name="Toyoda A."/>
            <person name="Takaki Y."/>
            <person name="Nishi S."/>
            <person name="Hori S."/>
            <person name="Arai W."/>
            <person name="Tsubouchi T."/>
            <person name="Morono Y."/>
            <person name="Uchiyama I."/>
            <person name="Ito T."/>
            <person name="Fujiyama A."/>
            <person name="Inagaki F."/>
            <person name="Takami H."/>
        </authorList>
    </citation>
    <scope>NUCLEOTIDE SEQUENCE</scope>
    <source>
        <strain evidence="1">Expedition CK06-06</strain>
    </source>
</reference>
<dbReference type="EMBL" id="BARS01005221">
    <property type="protein sequence ID" value="GAF70002.1"/>
    <property type="molecule type" value="Genomic_DNA"/>
</dbReference>
<comment type="caution">
    <text evidence="1">The sequence shown here is derived from an EMBL/GenBank/DDBJ whole genome shotgun (WGS) entry which is preliminary data.</text>
</comment>
<name>X0S255_9ZZZZ</name>
<gene>
    <name evidence="1" type="ORF">S01H1_10226</name>
</gene>
<organism evidence="1">
    <name type="scientific">marine sediment metagenome</name>
    <dbReference type="NCBI Taxonomy" id="412755"/>
    <lineage>
        <taxon>unclassified sequences</taxon>
        <taxon>metagenomes</taxon>
        <taxon>ecological metagenomes</taxon>
    </lineage>
</organism>
<accession>X0S255</accession>
<evidence type="ECO:0000313" key="1">
    <source>
        <dbReference type="EMBL" id="GAF70002.1"/>
    </source>
</evidence>
<dbReference type="AlphaFoldDB" id="X0S255"/>
<proteinExistence type="predicted"/>
<protein>
    <submittedName>
        <fullName evidence="1">Uncharacterized protein</fullName>
    </submittedName>
</protein>
<sequence>MPWTTADVERHKKGLTDKRKRQWVAIANSSRKQCIADGGTEEKCDARAIKSANAMVSKEVDMGELSEAVTKKVSGKNLPASSFLVVGDPEEVGTWALPVKDAAGKPDHRLMGGAFAALTGGYRGQKYAGPNKAEAIAKLKALYKAEDMPIPGAAEAAADSLAYIGELLVEVKGMLLEQGIDVCVCPECDEEVEHERGTPCSKIECPKCGEMMAPKTEEKAKEMGSELEIVKLAETYAGVELLTVGIAEADDQGPLTMKIRPIRPGFGNKKDNNYYPAAMLKRDAHKLVGLKMYETDHKAKDKSTRTWVSTTTGLLGFDSIGAPILETVAHNPGFAQR</sequence>
<feature type="non-terminal residue" evidence="1">
    <location>
        <position position="337"/>
    </location>
</feature>